<accession>A0A4U5PBW7</accession>
<dbReference type="GO" id="GO:0006644">
    <property type="term" value="P:phospholipid metabolic process"/>
    <property type="evidence" value="ECO:0007669"/>
    <property type="project" value="TreeGrafter"/>
</dbReference>
<evidence type="ECO:0000313" key="3">
    <source>
        <dbReference type="EMBL" id="TKR93879.1"/>
    </source>
</evidence>
<dbReference type="PANTHER" id="PTHR21325:SF32">
    <property type="entry name" value="LIPASE_GDSL DOMAIN-CONTAINING PROTEIN"/>
    <property type="match status" value="1"/>
</dbReference>
<evidence type="ECO:0000313" key="4">
    <source>
        <dbReference type="Proteomes" id="UP000298663"/>
    </source>
</evidence>
<dbReference type="InterPro" id="IPR035547">
    <property type="entry name" value="Phospholipase_B"/>
</dbReference>
<dbReference type="EMBL" id="AZBU02000002">
    <property type="protein sequence ID" value="TKR93879.1"/>
    <property type="molecule type" value="Genomic_DNA"/>
</dbReference>
<dbReference type="InterPro" id="IPR001087">
    <property type="entry name" value="GDSL"/>
</dbReference>
<evidence type="ECO:0000256" key="1">
    <source>
        <dbReference type="SAM" id="MobiDB-lite"/>
    </source>
</evidence>
<dbReference type="Pfam" id="PF00657">
    <property type="entry name" value="Lipase_GDSL"/>
    <property type="match status" value="1"/>
</dbReference>
<keyword evidence="2" id="KW-1133">Transmembrane helix</keyword>
<dbReference type="SUPFAM" id="SSF52266">
    <property type="entry name" value="SGNH hydrolase"/>
    <property type="match status" value="1"/>
</dbReference>
<dbReference type="Proteomes" id="UP000298663">
    <property type="component" value="Unassembled WGS sequence"/>
</dbReference>
<organism evidence="3 4">
    <name type="scientific">Steinernema carpocapsae</name>
    <name type="common">Entomopathogenic nematode</name>
    <dbReference type="NCBI Taxonomy" id="34508"/>
    <lineage>
        <taxon>Eukaryota</taxon>
        <taxon>Metazoa</taxon>
        <taxon>Ecdysozoa</taxon>
        <taxon>Nematoda</taxon>
        <taxon>Chromadorea</taxon>
        <taxon>Rhabditida</taxon>
        <taxon>Tylenchina</taxon>
        <taxon>Panagrolaimomorpha</taxon>
        <taxon>Strongyloidoidea</taxon>
        <taxon>Steinernematidae</taxon>
        <taxon>Steinernema</taxon>
    </lineage>
</organism>
<gene>
    <name evidence="3" type="ORF">L596_008253</name>
</gene>
<dbReference type="PANTHER" id="PTHR21325">
    <property type="entry name" value="PHOSPHOLIPASE B, PLB1"/>
    <property type="match status" value="1"/>
</dbReference>
<protein>
    <submittedName>
        <fullName evidence="3">Uncharacterized protein</fullName>
    </submittedName>
</protein>
<comment type="caution">
    <text evidence="3">The sequence shown here is derived from an EMBL/GenBank/DDBJ whole genome shotgun (WGS) entry which is preliminary data.</text>
</comment>
<keyword evidence="2" id="KW-0472">Membrane</keyword>
<dbReference type="InterPro" id="IPR038885">
    <property type="entry name" value="PLB1"/>
</dbReference>
<evidence type="ECO:0000256" key="2">
    <source>
        <dbReference type="SAM" id="Phobius"/>
    </source>
</evidence>
<name>A0A4U5PBW7_STECR</name>
<dbReference type="CDD" id="cd01824">
    <property type="entry name" value="Phospholipase_B_like"/>
    <property type="match status" value="1"/>
</dbReference>
<dbReference type="GO" id="GO:0004620">
    <property type="term" value="F:phospholipase activity"/>
    <property type="evidence" value="ECO:0007669"/>
    <property type="project" value="InterPro"/>
</dbReference>
<dbReference type="OrthoDB" id="10265800at2759"/>
<feature type="region of interest" description="Disordered" evidence="1">
    <location>
        <begin position="1"/>
        <end position="59"/>
    </location>
</feature>
<keyword evidence="2" id="KW-0812">Transmembrane</keyword>
<feature type="compositionally biased region" description="Acidic residues" evidence="1">
    <location>
        <begin position="22"/>
        <end position="31"/>
    </location>
</feature>
<sequence>MVNQLQAMHMHEGEEHDYSDEHSDEEIDEGDSALSEERNPEDFAGRDLQKVNPTPHKNPPEAVAIIERAFNNKKSFSCPRIKQDFITGRSVGELSPEDFGIIGAMGDSLATGTGLWPQTGIEFRGAAFPIGGDATIDGLVTISNILREFHDQELIGVSHGMGTRDQLPIHQLNVAEEGATSGSMPQQAKELVRRMKLLKEVDVWNTWTMVIITIGTEEICGHCNAPDYDALVDALDILNRGIHKAFVVMLGPIHVSSSYNIKANLLKNRCNCSKEQSNEFMEKISQSWSKTFQDLQAHVNSVKRKTFGMLAIPMLTVTSRFPYSLFIPNTPLLNRRGHSYAAKWLWNRLITGEKYNLSAAVLSQDAYYCPGMGCPYFRTPENKHYCSILRHVDAKDLEDFEENEKNGKPRRTKTELYRRAAFILGFAIFTVVSMGTVFYQKSKRGEKGRFDQTPEAISKHEPSHNLAQTVEEELLLQPPSSPTNYRTSIPWQPKLPQLKTDFCSDRISLEARFTLLRCAFSFLRTFAQLEM</sequence>
<feature type="compositionally biased region" description="Basic and acidic residues" evidence="1">
    <location>
        <begin position="35"/>
        <end position="49"/>
    </location>
</feature>
<keyword evidence="4" id="KW-1185">Reference proteome</keyword>
<reference evidence="3 4" key="2">
    <citation type="journal article" date="2019" name="G3 (Bethesda)">
        <title>Hybrid Assembly of the Genome of the Entomopathogenic Nematode Steinernema carpocapsae Identifies the X-Chromosome.</title>
        <authorList>
            <person name="Serra L."/>
            <person name="Macchietto M."/>
            <person name="Macias-Munoz A."/>
            <person name="McGill C.J."/>
            <person name="Rodriguez I.M."/>
            <person name="Rodriguez B."/>
            <person name="Murad R."/>
            <person name="Mortazavi A."/>
        </authorList>
    </citation>
    <scope>NUCLEOTIDE SEQUENCE [LARGE SCALE GENOMIC DNA]</scope>
    <source>
        <strain evidence="3 4">ALL</strain>
    </source>
</reference>
<reference evidence="3 4" key="1">
    <citation type="journal article" date="2015" name="Genome Biol.">
        <title>Comparative genomics of Steinernema reveals deeply conserved gene regulatory networks.</title>
        <authorList>
            <person name="Dillman A.R."/>
            <person name="Macchietto M."/>
            <person name="Porter C.F."/>
            <person name="Rogers A."/>
            <person name="Williams B."/>
            <person name="Antoshechkin I."/>
            <person name="Lee M.M."/>
            <person name="Goodwin Z."/>
            <person name="Lu X."/>
            <person name="Lewis E.E."/>
            <person name="Goodrich-Blair H."/>
            <person name="Stock S.P."/>
            <person name="Adams B.J."/>
            <person name="Sternberg P.W."/>
            <person name="Mortazavi A."/>
        </authorList>
    </citation>
    <scope>NUCLEOTIDE SEQUENCE [LARGE SCALE GENOMIC DNA]</scope>
    <source>
        <strain evidence="3 4">ALL</strain>
    </source>
</reference>
<feature type="compositionally biased region" description="Basic and acidic residues" evidence="1">
    <location>
        <begin position="9"/>
        <end position="21"/>
    </location>
</feature>
<dbReference type="STRING" id="34508.A0A4U5PBW7"/>
<feature type="transmembrane region" description="Helical" evidence="2">
    <location>
        <begin position="420"/>
        <end position="439"/>
    </location>
</feature>
<proteinExistence type="predicted"/>
<dbReference type="AlphaFoldDB" id="A0A4U5PBW7"/>